<proteinExistence type="inferred from homology"/>
<dbReference type="Gene3D" id="3.90.226.10">
    <property type="entry name" value="2-enoyl-CoA Hydratase, Chain A, domain 1"/>
    <property type="match status" value="1"/>
</dbReference>
<organism evidence="3 4">
    <name type="scientific">Hyphomicrobium nitrativorans NL23</name>
    <dbReference type="NCBI Taxonomy" id="1029756"/>
    <lineage>
        <taxon>Bacteria</taxon>
        <taxon>Pseudomonadati</taxon>
        <taxon>Pseudomonadota</taxon>
        <taxon>Alphaproteobacteria</taxon>
        <taxon>Hyphomicrobiales</taxon>
        <taxon>Hyphomicrobiaceae</taxon>
        <taxon>Hyphomicrobium</taxon>
    </lineage>
</organism>
<dbReference type="EMBL" id="CP006912">
    <property type="protein sequence ID" value="AHB49013.1"/>
    <property type="molecule type" value="Genomic_DNA"/>
</dbReference>
<dbReference type="CDD" id="cd06558">
    <property type="entry name" value="crotonase-like"/>
    <property type="match status" value="1"/>
</dbReference>
<dbReference type="GO" id="GO:0016829">
    <property type="term" value="F:lyase activity"/>
    <property type="evidence" value="ECO:0007669"/>
    <property type="project" value="UniProtKB-KW"/>
</dbReference>
<name>V5SER0_9HYPH</name>
<keyword evidence="4" id="KW-1185">Reference proteome</keyword>
<dbReference type="KEGG" id="hni:W911_12325"/>
<dbReference type="OrthoDB" id="9795727at2"/>
<dbReference type="PATRIC" id="fig|1029756.8.peg.2560"/>
<dbReference type="PANTHER" id="PTHR11941">
    <property type="entry name" value="ENOYL-COA HYDRATASE-RELATED"/>
    <property type="match status" value="1"/>
</dbReference>
<dbReference type="Pfam" id="PF00378">
    <property type="entry name" value="ECH_1"/>
    <property type="match status" value="1"/>
</dbReference>
<dbReference type="Proteomes" id="UP000018542">
    <property type="component" value="Chromosome"/>
</dbReference>
<dbReference type="InterPro" id="IPR029045">
    <property type="entry name" value="ClpP/crotonase-like_dom_sf"/>
</dbReference>
<dbReference type="SUPFAM" id="SSF52096">
    <property type="entry name" value="ClpP/crotonase"/>
    <property type="match status" value="1"/>
</dbReference>
<accession>V5SER0</accession>
<dbReference type="STRING" id="1029756.W911_12325"/>
<dbReference type="InterPro" id="IPR014748">
    <property type="entry name" value="Enoyl-CoA_hydra_C"/>
</dbReference>
<dbReference type="Gene3D" id="1.10.12.10">
    <property type="entry name" value="Lyase 2-enoyl-coa Hydratase, Chain A, domain 2"/>
    <property type="match status" value="1"/>
</dbReference>
<dbReference type="HOGENOM" id="CLU_009834_7_3_5"/>
<dbReference type="InterPro" id="IPR001753">
    <property type="entry name" value="Enoyl-CoA_hydra/iso"/>
</dbReference>
<comment type="similarity">
    <text evidence="1">Belongs to the enoyl-CoA hydratase/isomerase family.</text>
</comment>
<dbReference type="AlphaFoldDB" id="V5SER0"/>
<gene>
    <name evidence="3" type="ORF">W911_12325</name>
</gene>
<protein>
    <submittedName>
        <fullName evidence="3">Enoyl-CoA hydratase</fullName>
    </submittedName>
</protein>
<keyword evidence="2" id="KW-0456">Lyase</keyword>
<sequence length="266" mass="28272">MTDTPATPPDLRLEIEGPLAWIVADNPGRMNAFTADMWAKLPQHIQAAEADAAVRVIILRGAGTRAFSAGADISEFESARTGAAAADYDRLNHEAFDALLGASKPVIAMIHGFCLGGGLGIAACADLRLADHRAQFAIPAAKLGLGYNARWVQPLLALAAPAFVKEMLFTGRRVSGEEALRIGIVNTLTDADTLEIAVRTLAAEIAGNAPLTVSAAKLAIDELTRHPEQPDFAKLDAAVLACFESTDYAEGRRAFLEKRKPAFQGR</sequence>
<dbReference type="NCBIfam" id="NF004781">
    <property type="entry name" value="PRK06127.1"/>
    <property type="match status" value="1"/>
</dbReference>
<dbReference type="PANTHER" id="PTHR11941:SF54">
    <property type="entry name" value="ENOYL-COA HYDRATASE, MITOCHONDRIAL"/>
    <property type="match status" value="1"/>
</dbReference>
<dbReference type="GO" id="GO:0006635">
    <property type="term" value="P:fatty acid beta-oxidation"/>
    <property type="evidence" value="ECO:0007669"/>
    <property type="project" value="TreeGrafter"/>
</dbReference>
<dbReference type="RefSeq" id="WP_023787804.1">
    <property type="nucleotide sequence ID" value="NC_022997.1"/>
</dbReference>
<reference evidence="3 4" key="1">
    <citation type="journal article" date="2014" name="Genome Announc.">
        <title>Complete Genome Sequence of Hyphomicrobium nitrativorans Strain NL23, a Denitrifying Bacterium Isolated from Biofilm of a Methanol-Fed Denitrification System Treating Seawater at the Montreal Biodome.</title>
        <authorList>
            <person name="Martineau C."/>
            <person name="Villeneuve C."/>
            <person name="Mauffrey F."/>
            <person name="Villemur R."/>
        </authorList>
    </citation>
    <scope>NUCLEOTIDE SEQUENCE [LARGE SCALE GENOMIC DNA]</scope>
    <source>
        <strain evidence="3">NL23</strain>
    </source>
</reference>
<evidence type="ECO:0000256" key="1">
    <source>
        <dbReference type="ARBA" id="ARBA00005254"/>
    </source>
</evidence>
<evidence type="ECO:0000313" key="4">
    <source>
        <dbReference type="Proteomes" id="UP000018542"/>
    </source>
</evidence>
<evidence type="ECO:0000256" key="2">
    <source>
        <dbReference type="ARBA" id="ARBA00023239"/>
    </source>
</evidence>
<evidence type="ECO:0000313" key="3">
    <source>
        <dbReference type="EMBL" id="AHB49013.1"/>
    </source>
</evidence>